<name>A0A927ZUY8_SELRU</name>
<dbReference type="InterPro" id="IPR051840">
    <property type="entry name" value="NifX/NifY_domain"/>
</dbReference>
<dbReference type="PANTHER" id="PTHR33937:SF2">
    <property type="entry name" value="DINITROGENASE IRON-MOLYBDENUM COFACTOR BIOSYNTHESIS DOMAIN-CONTAINING PROTEIN"/>
    <property type="match status" value="1"/>
</dbReference>
<organism evidence="2 3">
    <name type="scientific">Selenomonas ruminantium</name>
    <dbReference type="NCBI Taxonomy" id="971"/>
    <lineage>
        <taxon>Bacteria</taxon>
        <taxon>Bacillati</taxon>
        <taxon>Bacillota</taxon>
        <taxon>Negativicutes</taxon>
        <taxon>Selenomonadales</taxon>
        <taxon>Selenomonadaceae</taxon>
        <taxon>Selenomonas</taxon>
    </lineage>
</organism>
<dbReference type="InterPro" id="IPR036105">
    <property type="entry name" value="DiNase_FeMo-co_biosyn_sf"/>
</dbReference>
<comment type="caution">
    <text evidence="2">The sequence shown here is derived from an EMBL/GenBank/DDBJ whole genome shotgun (WGS) entry which is preliminary data.</text>
</comment>
<evidence type="ECO:0000313" key="3">
    <source>
        <dbReference type="Proteomes" id="UP000761380"/>
    </source>
</evidence>
<evidence type="ECO:0000313" key="2">
    <source>
        <dbReference type="EMBL" id="MBE6092990.1"/>
    </source>
</evidence>
<proteinExistence type="predicted"/>
<dbReference type="Pfam" id="PF02579">
    <property type="entry name" value="Nitro_FeMo-Co"/>
    <property type="match status" value="1"/>
</dbReference>
<accession>A0A927ZUY8</accession>
<sequence length="122" mass="13475">MTMSYRIALASSDGVHIDRHFGASDGFLIVEVTQDGSFWEVERRQVKAPCQHGYHDNGAMLEAVQALSDCRYVVAEAIGPGAQKALERQDILPLEIDGQTVETAVPKIHDYEVKKQQASVAY</sequence>
<dbReference type="AlphaFoldDB" id="A0A927ZUY8"/>
<reference evidence="2" key="1">
    <citation type="submission" date="2019-04" db="EMBL/GenBank/DDBJ databases">
        <title>Evolution of Biomass-Degrading Anaerobic Consortia Revealed by Metagenomics.</title>
        <authorList>
            <person name="Peng X."/>
        </authorList>
    </citation>
    <scope>NUCLEOTIDE SEQUENCE</scope>
    <source>
        <strain evidence="2">SIG240</strain>
    </source>
</reference>
<evidence type="ECO:0000259" key="1">
    <source>
        <dbReference type="Pfam" id="PF02579"/>
    </source>
</evidence>
<gene>
    <name evidence="2" type="ORF">E7201_07485</name>
</gene>
<protein>
    <submittedName>
        <fullName evidence="2">Dinitrogenase iron-molybdenum cofactor biosynthesis protein</fullName>
    </submittedName>
</protein>
<dbReference type="Gene3D" id="3.30.420.130">
    <property type="entry name" value="Dinitrogenase iron-molybdenum cofactor biosynthesis domain"/>
    <property type="match status" value="1"/>
</dbReference>
<dbReference type="SUPFAM" id="SSF53146">
    <property type="entry name" value="Nitrogenase accessory factor-like"/>
    <property type="match status" value="1"/>
</dbReference>
<dbReference type="Proteomes" id="UP000761380">
    <property type="component" value="Unassembled WGS sequence"/>
</dbReference>
<dbReference type="InterPro" id="IPR003731">
    <property type="entry name" value="Di-Nase_FeMo-co_biosynth"/>
</dbReference>
<dbReference type="PANTHER" id="PTHR33937">
    <property type="entry name" value="IRON-MOLYBDENUM PROTEIN-RELATED-RELATED"/>
    <property type="match status" value="1"/>
</dbReference>
<feature type="domain" description="Dinitrogenase iron-molybdenum cofactor biosynthesis" evidence="1">
    <location>
        <begin position="14"/>
        <end position="107"/>
    </location>
</feature>
<dbReference type="EMBL" id="SVBY01000049">
    <property type="protein sequence ID" value="MBE6092990.1"/>
    <property type="molecule type" value="Genomic_DNA"/>
</dbReference>